<sequence length="448" mass="51046">MSATSNNFECKTSFETIDIVLGFALTIGIVISFLPQVIVMILRKNVDGLSVISCWFNYANCMATFLNVLFLNWFVFECCNWMTSWVCFENLLPVIQMLSPFFSTLVIFILYVIYRPRLPPYKIDENTKINSEENTVNYNNSNINPNNDEQKSINNNEVVIDDAQHLSSSPSINNNNSNSNDNSPRIDNDSPLSQSSTDAMLPQNQKSKKNFVDQESFHLKKGSNKIETFFIKCDWYSQPFFWGSIIASFIFFFIGVGVCVQYGSKSKSLEGYAFSMGILASVLVFFQWIPQIYTTWISDEIGSLSLSSLCIQAPGALLVVYFQLDAKQNWSTWFPYLATAVQEIILIVICSYYIVRDKRKKKRLAALEQVQDAQLEQEQAEQVKSNMDKGIEPVGDKENFIYHSDNVDADINPSSNQYNNEIIINNADNLNNQINSSNNNNFNINSFE</sequence>
<feature type="transmembrane region" description="Helical" evidence="6">
    <location>
        <begin position="54"/>
        <end position="74"/>
    </location>
</feature>
<dbReference type="InterPro" id="IPR051415">
    <property type="entry name" value="LAAT-1"/>
</dbReference>
<keyword evidence="3 6" id="KW-1133">Transmembrane helix</keyword>
<proteinExistence type="predicted"/>
<keyword evidence="2 6" id="KW-0812">Transmembrane</keyword>
<evidence type="ECO:0000256" key="3">
    <source>
        <dbReference type="ARBA" id="ARBA00022989"/>
    </source>
</evidence>
<protein>
    <recommendedName>
        <fullName evidence="9">PQ-loop repeat-containing protein</fullName>
    </recommendedName>
</protein>
<evidence type="ECO:0000256" key="5">
    <source>
        <dbReference type="SAM" id="MobiDB-lite"/>
    </source>
</evidence>
<dbReference type="Proteomes" id="UP000695562">
    <property type="component" value="Unassembled WGS sequence"/>
</dbReference>
<dbReference type="AlphaFoldDB" id="A0A8J4V987"/>
<dbReference type="SUPFAM" id="SSF103473">
    <property type="entry name" value="MFS general substrate transporter"/>
    <property type="match status" value="1"/>
</dbReference>
<feature type="transmembrane region" description="Helical" evidence="6">
    <location>
        <begin position="20"/>
        <end position="42"/>
    </location>
</feature>
<dbReference type="OrthoDB" id="19344at2759"/>
<dbReference type="GO" id="GO:0016020">
    <property type="term" value="C:membrane"/>
    <property type="evidence" value="ECO:0007669"/>
    <property type="project" value="UniProtKB-SubCell"/>
</dbReference>
<evidence type="ECO:0000256" key="2">
    <source>
        <dbReference type="ARBA" id="ARBA00022692"/>
    </source>
</evidence>
<feature type="transmembrane region" description="Helical" evidence="6">
    <location>
        <begin position="269"/>
        <end position="289"/>
    </location>
</feature>
<feature type="compositionally biased region" description="Polar residues" evidence="5">
    <location>
        <begin position="192"/>
        <end position="205"/>
    </location>
</feature>
<organism evidence="7 8">
    <name type="scientific">Polysphondylium violaceum</name>
    <dbReference type="NCBI Taxonomy" id="133409"/>
    <lineage>
        <taxon>Eukaryota</taxon>
        <taxon>Amoebozoa</taxon>
        <taxon>Evosea</taxon>
        <taxon>Eumycetozoa</taxon>
        <taxon>Dictyostelia</taxon>
        <taxon>Dictyosteliales</taxon>
        <taxon>Dictyosteliaceae</taxon>
        <taxon>Polysphondylium</taxon>
    </lineage>
</organism>
<keyword evidence="4 6" id="KW-0472">Membrane</keyword>
<evidence type="ECO:0000313" key="8">
    <source>
        <dbReference type="Proteomes" id="UP000695562"/>
    </source>
</evidence>
<feature type="transmembrane region" description="Helical" evidence="6">
    <location>
        <begin position="301"/>
        <end position="322"/>
    </location>
</feature>
<feature type="transmembrane region" description="Helical" evidence="6">
    <location>
        <begin position="94"/>
        <end position="114"/>
    </location>
</feature>
<dbReference type="PANTHER" id="PTHR16201">
    <property type="entry name" value="SEVEN TRANSMEMBRANE PROTEIN 1-RELATED"/>
    <property type="match status" value="1"/>
</dbReference>
<comment type="caution">
    <text evidence="7">The sequence shown here is derived from an EMBL/GenBank/DDBJ whole genome shotgun (WGS) entry which is preliminary data.</text>
</comment>
<dbReference type="Pfam" id="PF04193">
    <property type="entry name" value="PQ-loop"/>
    <property type="match status" value="1"/>
</dbReference>
<evidence type="ECO:0000313" key="7">
    <source>
        <dbReference type="EMBL" id="KAF2075839.1"/>
    </source>
</evidence>
<keyword evidence="8" id="KW-1185">Reference proteome</keyword>
<evidence type="ECO:0000256" key="6">
    <source>
        <dbReference type="SAM" id="Phobius"/>
    </source>
</evidence>
<feature type="transmembrane region" description="Helical" evidence="6">
    <location>
        <begin position="240"/>
        <end position="263"/>
    </location>
</feature>
<feature type="region of interest" description="Disordered" evidence="5">
    <location>
        <begin position="167"/>
        <end position="205"/>
    </location>
</feature>
<evidence type="ECO:0008006" key="9">
    <source>
        <dbReference type="Google" id="ProtNLM"/>
    </source>
</evidence>
<feature type="compositionally biased region" description="Low complexity" evidence="5">
    <location>
        <begin position="167"/>
        <end position="191"/>
    </location>
</feature>
<dbReference type="Gene3D" id="1.20.1280.290">
    <property type="match status" value="2"/>
</dbReference>
<evidence type="ECO:0000256" key="4">
    <source>
        <dbReference type="ARBA" id="ARBA00023136"/>
    </source>
</evidence>
<gene>
    <name evidence="7" type="ORF">CYY_002873</name>
</gene>
<evidence type="ECO:0000256" key="1">
    <source>
        <dbReference type="ARBA" id="ARBA00004141"/>
    </source>
</evidence>
<feature type="transmembrane region" description="Helical" evidence="6">
    <location>
        <begin position="334"/>
        <end position="355"/>
    </location>
</feature>
<dbReference type="InterPro" id="IPR006603">
    <property type="entry name" value="PQ-loop_rpt"/>
</dbReference>
<comment type="subcellular location">
    <subcellularLocation>
        <location evidence="1">Membrane</location>
        <topology evidence="1">Multi-pass membrane protein</topology>
    </subcellularLocation>
</comment>
<reference evidence="7" key="1">
    <citation type="submission" date="2020-01" db="EMBL/GenBank/DDBJ databases">
        <title>Development of genomics and gene disruption for Polysphondylium violaceum indicates a role for the polyketide synthase stlB in stalk morphogenesis.</title>
        <authorList>
            <person name="Narita B."/>
            <person name="Kawabe Y."/>
            <person name="Kin K."/>
            <person name="Saito T."/>
            <person name="Gibbs R."/>
            <person name="Kuspa A."/>
            <person name="Muzny D."/>
            <person name="Queller D."/>
            <person name="Richards S."/>
            <person name="Strassman J."/>
            <person name="Sucgang R."/>
            <person name="Worley K."/>
            <person name="Schaap P."/>
        </authorList>
    </citation>
    <scope>NUCLEOTIDE SEQUENCE</scope>
    <source>
        <strain evidence="7">QSvi11</strain>
    </source>
</reference>
<accession>A0A8J4V987</accession>
<dbReference type="PANTHER" id="PTHR16201:SF40">
    <property type="entry name" value="PQ-LOOP REPEAT-CONTAINING PROTEIN"/>
    <property type="match status" value="1"/>
</dbReference>
<dbReference type="EMBL" id="AJWJ01000084">
    <property type="protein sequence ID" value="KAF2075839.1"/>
    <property type="molecule type" value="Genomic_DNA"/>
</dbReference>
<name>A0A8J4V987_9MYCE</name>
<dbReference type="InterPro" id="IPR036259">
    <property type="entry name" value="MFS_trans_sf"/>
</dbReference>